<evidence type="ECO:0000256" key="1">
    <source>
        <dbReference type="ARBA" id="ARBA00004273"/>
    </source>
</evidence>
<dbReference type="Pfam" id="PF10502">
    <property type="entry name" value="Peptidase_S26"/>
    <property type="match status" value="2"/>
</dbReference>
<accession>V5FT23</accession>
<dbReference type="InterPro" id="IPR019533">
    <property type="entry name" value="Peptidase_S26"/>
</dbReference>
<dbReference type="Gene3D" id="2.10.109.10">
    <property type="entry name" value="Umud Fragment, subunit A"/>
    <property type="match status" value="1"/>
</dbReference>
<dbReference type="FunCoup" id="V5FT23">
    <property type="interactions" value="381"/>
</dbReference>
<comment type="subcellular location">
    <subcellularLocation>
        <location evidence="1">Mitochondrion inner membrane</location>
    </subcellularLocation>
</comment>
<feature type="domain" description="Peptidase S26" evidence="8">
    <location>
        <begin position="45"/>
        <end position="120"/>
    </location>
</feature>
<dbReference type="GO" id="GO:0006627">
    <property type="term" value="P:protein processing involved in protein targeting to mitochondrion"/>
    <property type="evidence" value="ECO:0007669"/>
    <property type="project" value="TreeGrafter"/>
</dbReference>
<dbReference type="FunFam" id="2.10.109.10:FF:000015">
    <property type="entry name" value="Mitochondrial inner membrane protease subunit 1"/>
    <property type="match status" value="1"/>
</dbReference>
<dbReference type="eggNOG" id="KOG0171">
    <property type="taxonomic scope" value="Eukaryota"/>
</dbReference>
<dbReference type="AlphaFoldDB" id="V5FT23"/>
<keyword evidence="4" id="KW-0496">Mitochondrion</keyword>
<name>V5FT23_BYSSN</name>
<proteinExistence type="inferred from homology"/>
<dbReference type="EMBL" id="BAUL01000118">
    <property type="protein sequence ID" value="GAD95208.1"/>
    <property type="molecule type" value="Genomic_DNA"/>
</dbReference>
<feature type="active site" evidence="7">
    <location>
        <position position="109"/>
    </location>
</feature>
<feature type="domain" description="Peptidase S26" evidence="8">
    <location>
        <begin position="134"/>
        <end position="176"/>
    </location>
</feature>
<sequence length="196" mass="22050">MGEFWYTKDRGDPQFVRMEGIFRQLLRRTTPGAVFRLGLDGLGLFCACTLIWENFFTVQLSEGPSMYPTFSARGDYLLISRMHKHGKGIEVGDVVRFYHPTFLGVNGAKRVLGMPGDFVCKDPAFSTEVGTENEMIQVPEGHVYLAGDNLPWSRDSRNYGPVPLGLVNGKIIARVWPPSKMQWVTNTLQPAQFSDD</sequence>
<dbReference type="GO" id="GO:0004252">
    <property type="term" value="F:serine-type endopeptidase activity"/>
    <property type="evidence" value="ECO:0007669"/>
    <property type="project" value="InterPro"/>
</dbReference>
<evidence type="ECO:0000256" key="3">
    <source>
        <dbReference type="ARBA" id="ARBA00022801"/>
    </source>
</evidence>
<dbReference type="Proteomes" id="UP000018001">
    <property type="component" value="Unassembled WGS sequence"/>
</dbReference>
<evidence type="ECO:0000256" key="4">
    <source>
        <dbReference type="ARBA" id="ARBA00023128"/>
    </source>
</evidence>
<feature type="active site" evidence="7">
    <location>
        <position position="65"/>
    </location>
</feature>
<dbReference type="HOGENOM" id="CLU_028723_4_3_1"/>
<gene>
    <name evidence="9" type="ORF">PVAR5_3848</name>
</gene>
<evidence type="ECO:0000256" key="2">
    <source>
        <dbReference type="ARBA" id="ARBA00022792"/>
    </source>
</evidence>
<comment type="caution">
    <text evidence="9">The sequence shown here is derived from an EMBL/GenBank/DDBJ whole genome shotgun (WGS) entry which is preliminary data.</text>
</comment>
<keyword evidence="9" id="KW-0645">Protease</keyword>
<dbReference type="SUPFAM" id="SSF51306">
    <property type="entry name" value="LexA/Signal peptidase"/>
    <property type="match status" value="1"/>
</dbReference>
<evidence type="ECO:0000313" key="9">
    <source>
        <dbReference type="EMBL" id="GAD95208.1"/>
    </source>
</evidence>
<dbReference type="GO" id="GO:0042720">
    <property type="term" value="C:mitochondrial inner membrane peptidase complex"/>
    <property type="evidence" value="ECO:0007669"/>
    <property type="project" value="TreeGrafter"/>
</dbReference>
<keyword evidence="5" id="KW-0472">Membrane</keyword>
<organism evidence="9 10">
    <name type="scientific">Byssochlamys spectabilis (strain No. 5 / NBRC 109023)</name>
    <name type="common">Paecilomyces variotii</name>
    <dbReference type="NCBI Taxonomy" id="1356009"/>
    <lineage>
        <taxon>Eukaryota</taxon>
        <taxon>Fungi</taxon>
        <taxon>Dikarya</taxon>
        <taxon>Ascomycota</taxon>
        <taxon>Pezizomycotina</taxon>
        <taxon>Eurotiomycetes</taxon>
        <taxon>Eurotiomycetidae</taxon>
        <taxon>Eurotiales</taxon>
        <taxon>Thermoascaceae</taxon>
        <taxon>Paecilomyces</taxon>
    </lineage>
</organism>
<dbReference type="InterPro" id="IPR036286">
    <property type="entry name" value="LexA/Signal_pep-like_sf"/>
</dbReference>
<dbReference type="PANTHER" id="PTHR12383:SF16">
    <property type="entry name" value="MITOCHONDRIAL INNER MEMBRANE PROTEASE SUBUNIT 1"/>
    <property type="match status" value="1"/>
</dbReference>
<reference evidence="10" key="1">
    <citation type="journal article" date="2014" name="Genome Announc.">
        <title>Draft genome sequence of the formaldehyde-resistant fungus Byssochlamys spectabilis No. 5 (anamorph Paecilomyces variotii No. 5) (NBRC109023).</title>
        <authorList>
            <person name="Oka T."/>
            <person name="Ekino K."/>
            <person name="Fukuda K."/>
            <person name="Nomura Y."/>
        </authorList>
    </citation>
    <scope>NUCLEOTIDE SEQUENCE [LARGE SCALE GENOMIC DNA]</scope>
    <source>
        <strain evidence="10">No. 5 / NBRC 109023</strain>
    </source>
</reference>
<evidence type="ECO:0000256" key="5">
    <source>
        <dbReference type="ARBA" id="ARBA00023136"/>
    </source>
</evidence>
<evidence type="ECO:0000259" key="8">
    <source>
        <dbReference type="Pfam" id="PF10502"/>
    </source>
</evidence>
<dbReference type="PRINTS" id="PR00727">
    <property type="entry name" value="LEADERPTASE"/>
</dbReference>
<dbReference type="PANTHER" id="PTHR12383">
    <property type="entry name" value="PROTEASE FAMILY S26 MITOCHONDRIAL INNER MEMBRANE PROTEASE-RELATED"/>
    <property type="match status" value="1"/>
</dbReference>
<keyword evidence="2" id="KW-0999">Mitochondrion inner membrane</keyword>
<evidence type="ECO:0000256" key="6">
    <source>
        <dbReference type="ARBA" id="ARBA00038445"/>
    </source>
</evidence>
<dbReference type="InterPro" id="IPR052064">
    <property type="entry name" value="Mito_IMP1_subunit"/>
</dbReference>
<keyword evidence="3" id="KW-0378">Hydrolase</keyword>
<protein>
    <submittedName>
        <fullName evidence="9">Mitochondrial inner membrane protease subunit 1</fullName>
    </submittedName>
</protein>
<dbReference type="OrthoDB" id="308440at2759"/>
<dbReference type="InterPro" id="IPR000223">
    <property type="entry name" value="Pept_S26A_signal_pept_1"/>
</dbReference>
<evidence type="ECO:0000313" key="10">
    <source>
        <dbReference type="Proteomes" id="UP000018001"/>
    </source>
</evidence>
<dbReference type="GO" id="GO:0006465">
    <property type="term" value="P:signal peptide processing"/>
    <property type="evidence" value="ECO:0007669"/>
    <property type="project" value="InterPro"/>
</dbReference>
<keyword evidence="10" id="KW-1185">Reference proteome</keyword>
<evidence type="ECO:0000256" key="7">
    <source>
        <dbReference type="PIRSR" id="PIRSR600223-1"/>
    </source>
</evidence>
<dbReference type="InParanoid" id="V5FT23"/>
<dbReference type="CDD" id="cd06530">
    <property type="entry name" value="S26_SPase_I"/>
    <property type="match status" value="1"/>
</dbReference>
<comment type="similarity">
    <text evidence="6">Belongs to the peptidase S26 family. IMP1 subfamily.</text>
</comment>